<dbReference type="GeneID" id="81628238"/>
<evidence type="ECO:0000313" key="5">
    <source>
        <dbReference type="Proteomes" id="UP001148312"/>
    </source>
</evidence>
<feature type="short sequence motif" description="GXSXG" evidence="2">
    <location>
        <begin position="63"/>
        <end position="67"/>
    </location>
</feature>
<protein>
    <submittedName>
        <fullName evidence="4">Acyl transferase/acyl hydrolase/lysophospholipase</fullName>
    </submittedName>
</protein>
<evidence type="ECO:0000259" key="3">
    <source>
        <dbReference type="PROSITE" id="PS51635"/>
    </source>
</evidence>
<dbReference type="InterPro" id="IPR027417">
    <property type="entry name" value="P-loop_NTPase"/>
</dbReference>
<dbReference type="SUPFAM" id="SSF48452">
    <property type="entry name" value="TPR-like"/>
    <property type="match status" value="2"/>
</dbReference>
<keyword evidence="4" id="KW-0808">Transferase</keyword>
<dbReference type="GO" id="GO:0016042">
    <property type="term" value="P:lipid catabolic process"/>
    <property type="evidence" value="ECO:0007669"/>
    <property type="project" value="UniProtKB-UniRule"/>
</dbReference>
<dbReference type="CDD" id="cd07216">
    <property type="entry name" value="Pat17_PNPLA8_PNPLA9_like3"/>
    <property type="match status" value="1"/>
</dbReference>
<feature type="domain" description="PNPLA" evidence="3">
    <location>
        <begin position="19"/>
        <end position="217"/>
    </location>
</feature>
<dbReference type="Pfam" id="PF13374">
    <property type="entry name" value="TPR_10"/>
    <property type="match status" value="2"/>
</dbReference>
<sequence>MAGVSRASNILDRNGLCLLSLDGGGVRGLSTLLILHHIMIQLSRERGSLSILKPCEVFDLIGGTSTGGLIAIMLGRLQMSTEDCIQAYTDLIRTVFGKKLRSVPVDWTGSIRPRYDSEKLRLAVQEVIVKAGAAPDDLMDDGSSRGCRVFVCTTAKDTLQVTRLRSYSVSNEEVSATICEAALATSAATGFFEYVSIGNSQYVDGAFGANNPVEEVEEEAADIWCTSSRDLKPLVKCFLSLGTGSPSSMPMDDNMIKFLSKTLVRMATKPESTERRFMARWSNETRQKRIFRFNVEKGLQEVHMSDYQKLSLIETATHNYLHHADQKGRIRDCIVNLAGKRAKTEPDFHVIIQAHQASILKQTLQRCTPTGASTTPEKHPLWFVPFDRNAGFVDLELLETLKQKLFSKTHSPMTGIFGLGGVGKTQLVLELAYQVRDMYPDCSIIWIPAMDKEQFQQTYVKVAHQMAIVPSDGDQEDVKSLVHEYLSRPQNGNWLLIIDNADDFEMWTNRFSSSSNASLAQLLPQSPHGRIVFTTRSMRLAQHLAPRNIVEALQMDESRATRLLGNALINKALITEDRDTTRRLLEQLTFLPLAIVQAATFINENRISIARYIEILGGHAQGAIDLLSEEFEDEGRYQSARNPIASTWLTSFQQIQKADPTAADCLAFMSCVSANDIPTCLLPVADEVKREKAIGLLKSYSFVRCNANGRRLDLHRLVQLATINWLRSENLMTFWQKKSVTILARQYPCCDVFQRSDWRAAIPHALHVLQSSMATAVPDEVFQLMGTVAHCYDLDGRFKEAKPLRVMLRSMLQSHIGTRHPKYLAVQSALARTDMMIGNYGESIQAFESVIESYKNAGQLQSPDAMEAIHRLSTCLRLEGSLQRAEELGSQALRWNLHSRGPYAESTLDTMINMTWIYFAQARVSDAEQMAQESLHMAKSTLGPDHPYTTLATSSLAWISLEQWKLKQAEDLLLDTLERGRRITGPNYPLLLNDLYQLALVTKFQGRHDDAVLLLKKCCVLQEQTLGVDHCRTRNSVRTLEEWTTMRYLPMRYVSLVPPIARSAMILARRRRYPRIKVLGGLYAARREHKDSSLVQEIIRVVQSFREDYGMPCDTCYPIDARLENHSCYPTVPKGDFKRP</sequence>
<keyword evidence="1 2" id="KW-0443">Lipid metabolism</keyword>
<dbReference type="InterPro" id="IPR002182">
    <property type="entry name" value="NB-ARC"/>
</dbReference>
<dbReference type="Pfam" id="PF01734">
    <property type="entry name" value="Patatin"/>
    <property type="match status" value="1"/>
</dbReference>
<dbReference type="RefSeq" id="XP_056787080.1">
    <property type="nucleotide sequence ID" value="XM_056937988.1"/>
</dbReference>
<keyword evidence="2 4" id="KW-0378">Hydrolase</keyword>
<feature type="short sequence motif" description="GXGXXG" evidence="2">
    <location>
        <begin position="23"/>
        <end position="28"/>
    </location>
</feature>
<dbReference type="PROSITE" id="PS51635">
    <property type="entry name" value="PNPLA"/>
    <property type="match status" value="1"/>
</dbReference>
<gene>
    <name evidence="4" type="ORF">N7539_008388</name>
</gene>
<accession>A0A9W9WTN2</accession>
<evidence type="ECO:0000313" key="4">
    <source>
        <dbReference type="EMBL" id="KAJ5475322.1"/>
    </source>
</evidence>
<dbReference type="InterPro" id="IPR053137">
    <property type="entry name" value="NLR-like"/>
</dbReference>
<organism evidence="4 5">
    <name type="scientific">Penicillium diatomitis</name>
    <dbReference type="NCBI Taxonomy" id="2819901"/>
    <lineage>
        <taxon>Eukaryota</taxon>
        <taxon>Fungi</taxon>
        <taxon>Dikarya</taxon>
        <taxon>Ascomycota</taxon>
        <taxon>Pezizomycotina</taxon>
        <taxon>Eurotiomycetes</taxon>
        <taxon>Eurotiomycetidae</taxon>
        <taxon>Eurotiales</taxon>
        <taxon>Aspergillaceae</taxon>
        <taxon>Penicillium</taxon>
    </lineage>
</organism>
<dbReference type="Pfam" id="PF00931">
    <property type="entry name" value="NB-ARC"/>
    <property type="match status" value="1"/>
</dbReference>
<dbReference type="SUPFAM" id="SSF52151">
    <property type="entry name" value="FabD/lysophospholipase-like"/>
    <property type="match status" value="1"/>
</dbReference>
<dbReference type="PANTHER" id="PTHR46082">
    <property type="entry name" value="ATP/GTP-BINDING PROTEIN-RELATED"/>
    <property type="match status" value="1"/>
</dbReference>
<dbReference type="InterPro" id="IPR011990">
    <property type="entry name" value="TPR-like_helical_dom_sf"/>
</dbReference>
<dbReference type="Gene3D" id="3.40.1090.10">
    <property type="entry name" value="Cytosolic phospholipase A2 catalytic domain"/>
    <property type="match status" value="1"/>
</dbReference>
<name>A0A9W9WTN2_9EURO</name>
<dbReference type="InterPro" id="IPR016035">
    <property type="entry name" value="Acyl_Trfase/lysoPLipase"/>
</dbReference>
<dbReference type="GO" id="GO:0016740">
    <property type="term" value="F:transferase activity"/>
    <property type="evidence" value="ECO:0007669"/>
    <property type="project" value="UniProtKB-KW"/>
</dbReference>
<comment type="caution">
    <text evidence="4">The sequence shown here is derived from an EMBL/GenBank/DDBJ whole genome shotgun (WGS) entry which is preliminary data.</text>
</comment>
<dbReference type="SUPFAM" id="SSF52540">
    <property type="entry name" value="P-loop containing nucleoside triphosphate hydrolases"/>
    <property type="match status" value="1"/>
</dbReference>
<dbReference type="AlphaFoldDB" id="A0A9W9WTN2"/>
<dbReference type="EMBL" id="JAPWDQ010000012">
    <property type="protein sequence ID" value="KAJ5475322.1"/>
    <property type="molecule type" value="Genomic_DNA"/>
</dbReference>
<dbReference type="PANTHER" id="PTHR46082:SF6">
    <property type="entry name" value="AAA+ ATPASE DOMAIN-CONTAINING PROTEIN-RELATED"/>
    <property type="match status" value="1"/>
</dbReference>
<dbReference type="Gene3D" id="1.25.40.10">
    <property type="entry name" value="Tetratricopeptide repeat domain"/>
    <property type="match status" value="2"/>
</dbReference>
<feature type="short sequence motif" description="DGA/G" evidence="2">
    <location>
        <begin position="204"/>
        <end position="206"/>
    </location>
</feature>
<reference evidence="4" key="2">
    <citation type="journal article" date="2023" name="IMA Fungus">
        <title>Comparative genomic study of the Penicillium genus elucidates a diverse pangenome and 15 lateral gene transfer events.</title>
        <authorList>
            <person name="Petersen C."/>
            <person name="Sorensen T."/>
            <person name="Nielsen M.R."/>
            <person name="Sondergaard T.E."/>
            <person name="Sorensen J.L."/>
            <person name="Fitzpatrick D.A."/>
            <person name="Frisvad J.C."/>
            <person name="Nielsen K.L."/>
        </authorList>
    </citation>
    <scope>NUCLEOTIDE SEQUENCE</scope>
    <source>
        <strain evidence="4">IBT 30728</strain>
    </source>
</reference>
<dbReference type="GO" id="GO:0043531">
    <property type="term" value="F:ADP binding"/>
    <property type="evidence" value="ECO:0007669"/>
    <property type="project" value="InterPro"/>
</dbReference>
<evidence type="ECO:0000256" key="2">
    <source>
        <dbReference type="PROSITE-ProRule" id="PRU01161"/>
    </source>
</evidence>
<reference evidence="4" key="1">
    <citation type="submission" date="2022-12" db="EMBL/GenBank/DDBJ databases">
        <authorList>
            <person name="Petersen C."/>
        </authorList>
    </citation>
    <scope>NUCLEOTIDE SEQUENCE</scope>
    <source>
        <strain evidence="4">IBT 30728</strain>
    </source>
</reference>
<dbReference type="InterPro" id="IPR002641">
    <property type="entry name" value="PNPLA_dom"/>
</dbReference>
<dbReference type="Proteomes" id="UP001148312">
    <property type="component" value="Unassembled WGS sequence"/>
</dbReference>
<feature type="active site" description="Nucleophile" evidence="2">
    <location>
        <position position="65"/>
    </location>
</feature>
<proteinExistence type="predicted"/>
<dbReference type="Gene3D" id="3.40.50.300">
    <property type="entry name" value="P-loop containing nucleotide triphosphate hydrolases"/>
    <property type="match status" value="1"/>
</dbReference>
<feature type="active site" description="Proton acceptor" evidence="2">
    <location>
        <position position="204"/>
    </location>
</feature>
<keyword evidence="5" id="KW-1185">Reference proteome</keyword>
<dbReference type="GO" id="GO:0046486">
    <property type="term" value="P:glycerolipid metabolic process"/>
    <property type="evidence" value="ECO:0007669"/>
    <property type="project" value="UniProtKB-ARBA"/>
</dbReference>
<evidence type="ECO:0000256" key="1">
    <source>
        <dbReference type="ARBA" id="ARBA00023098"/>
    </source>
</evidence>
<dbReference type="GO" id="GO:0016787">
    <property type="term" value="F:hydrolase activity"/>
    <property type="evidence" value="ECO:0007669"/>
    <property type="project" value="UniProtKB-UniRule"/>
</dbReference>
<keyword evidence="2" id="KW-0442">Lipid degradation</keyword>